<proteinExistence type="predicted"/>
<dbReference type="EMBL" id="BLXT01002522">
    <property type="protein sequence ID" value="GFN95663.1"/>
    <property type="molecule type" value="Genomic_DNA"/>
</dbReference>
<keyword evidence="2" id="KW-1185">Reference proteome</keyword>
<organism evidence="1 2">
    <name type="scientific">Plakobranchus ocellatus</name>
    <dbReference type="NCBI Taxonomy" id="259542"/>
    <lineage>
        <taxon>Eukaryota</taxon>
        <taxon>Metazoa</taxon>
        <taxon>Spiralia</taxon>
        <taxon>Lophotrochozoa</taxon>
        <taxon>Mollusca</taxon>
        <taxon>Gastropoda</taxon>
        <taxon>Heterobranchia</taxon>
        <taxon>Euthyneura</taxon>
        <taxon>Panpulmonata</taxon>
        <taxon>Sacoglossa</taxon>
        <taxon>Placobranchoidea</taxon>
        <taxon>Plakobranchidae</taxon>
        <taxon>Plakobranchus</taxon>
    </lineage>
</organism>
<protein>
    <submittedName>
        <fullName evidence="1">Uncharacterized protein</fullName>
    </submittedName>
</protein>
<dbReference type="Proteomes" id="UP000735302">
    <property type="component" value="Unassembled WGS sequence"/>
</dbReference>
<reference evidence="1 2" key="1">
    <citation type="journal article" date="2021" name="Elife">
        <title>Chloroplast acquisition without the gene transfer in kleptoplastic sea slugs, Plakobranchus ocellatus.</title>
        <authorList>
            <person name="Maeda T."/>
            <person name="Takahashi S."/>
            <person name="Yoshida T."/>
            <person name="Shimamura S."/>
            <person name="Takaki Y."/>
            <person name="Nagai Y."/>
            <person name="Toyoda A."/>
            <person name="Suzuki Y."/>
            <person name="Arimoto A."/>
            <person name="Ishii H."/>
            <person name="Satoh N."/>
            <person name="Nishiyama T."/>
            <person name="Hasebe M."/>
            <person name="Maruyama T."/>
            <person name="Minagawa J."/>
            <person name="Obokata J."/>
            <person name="Shigenobu S."/>
        </authorList>
    </citation>
    <scope>NUCLEOTIDE SEQUENCE [LARGE SCALE GENOMIC DNA]</scope>
</reference>
<sequence length="85" mass="9938">MQPNSGVKVPLAWIFRGRAYLMGVMTGNVQPIYPVRRNILKSSKSREWGLTSQSIQVLREKPSWSNSYMKLERKRQKVKEKNTRS</sequence>
<name>A0AAV3ZP44_9GAST</name>
<evidence type="ECO:0000313" key="2">
    <source>
        <dbReference type="Proteomes" id="UP000735302"/>
    </source>
</evidence>
<evidence type="ECO:0000313" key="1">
    <source>
        <dbReference type="EMBL" id="GFN95663.1"/>
    </source>
</evidence>
<gene>
    <name evidence="1" type="ORF">PoB_002216900</name>
</gene>
<dbReference type="AlphaFoldDB" id="A0AAV3ZP44"/>
<comment type="caution">
    <text evidence="1">The sequence shown here is derived from an EMBL/GenBank/DDBJ whole genome shotgun (WGS) entry which is preliminary data.</text>
</comment>
<accession>A0AAV3ZP44</accession>